<dbReference type="EMBL" id="JAVXUO010000901">
    <property type="protein sequence ID" value="KAK2988265.1"/>
    <property type="molecule type" value="Genomic_DNA"/>
</dbReference>
<protein>
    <recommendedName>
        <fullName evidence="1">J domain-containing protein</fullName>
    </recommendedName>
</protein>
<organism evidence="2 3">
    <name type="scientific">Escallonia rubra</name>
    <dbReference type="NCBI Taxonomy" id="112253"/>
    <lineage>
        <taxon>Eukaryota</taxon>
        <taxon>Viridiplantae</taxon>
        <taxon>Streptophyta</taxon>
        <taxon>Embryophyta</taxon>
        <taxon>Tracheophyta</taxon>
        <taxon>Spermatophyta</taxon>
        <taxon>Magnoliopsida</taxon>
        <taxon>eudicotyledons</taxon>
        <taxon>Gunneridae</taxon>
        <taxon>Pentapetalae</taxon>
        <taxon>asterids</taxon>
        <taxon>campanulids</taxon>
        <taxon>Escalloniales</taxon>
        <taxon>Escalloniaceae</taxon>
        <taxon>Escallonia</taxon>
    </lineage>
</organism>
<feature type="domain" description="J" evidence="1">
    <location>
        <begin position="248"/>
        <end position="304"/>
    </location>
</feature>
<comment type="caution">
    <text evidence="2">The sequence shown here is derived from an EMBL/GenBank/DDBJ whole genome shotgun (WGS) entry which is preliminary data.</text>
</comment>
<dbReference type="Gene3D" id="1.10.287.110">
    <property type="entry name" value="DnaJ domain"/>
    <property type="match status" value="1"/>
</dbReference>
<evidence type="ECO:0000259" key="1">
    <source>
        <dbReference type="PROSITE" id="PS50076"/>
    </source>
</evidence>
<dbReference type="Proteomes" id="UP001187471">
    <property type="component" value="Unassembled WGS sequence"/>
</dbReference>
<dbReference type="CDD" id="cd06257">
    <property type="entry name" value="DnaJ"/>
    <property type="match status" value="1"/>
</dbReference>
<dbReference type="PROSITE" id="PS50076">
    <property type="entry name" value="DNAJ_2"/>
    <property type="match status" value="1"/>
</dbReference>
<proteinExistence type="predicted"/>
<dbReference type="InterPro" id="IPR036869">
    <property type="entry name" value="J_dom_sf"/>
</dbReference>
<gene>
    <name evidence="2" type="ORF">RJ640_003136</name>
</gene>
<name>A0AA88RSG5_9ASTE</name>
<evidence type="ECO:0000313" key="2">
    <source>
        <dbReference type="EMBL" id="KAK2988265.1"/>
    </source>
</evidence>
<dbReference type="Pfam" id="PF00226">
    <property type="entry name" value="DnaJ"/>
    <property type="match status" value="1"/>
</dbReference>
<sequence length="304" mass="34298">MDDLLRKIRADCRQDVSGVMDDLLTKSMWAWEAKPRLMHDLSRDVKADNLDKCMDVLGLVDNLITKSKWLSWNDKIRVKIDLYSKAREDEKRPLVVGYISGASPKSKLFWLCHKKALFKMFQCVSADGGFKKIMNYGGQIVKALDKMIENETHEALEADEYKACTMSNGNCRGIQMLHLPERFELLLSLPTDAKDAPKAEESKLVMEEENGTTPLFSPGGDNVAKTLPIRSRANSLDSGNDCDDWVMCQYKVFGLGGHCTADEICSAYRRLALQHHPDKLAQFGISPATYRRPALQAYQTSPFP</sequence>
<dbReference type="SUPFAM" id="SSF46565">
    <property type="entry name" value="Chaperone J-domain"/>
    <property type="match status" value="1"/>
</dbReference>
<dbReference type="InterPro" id="IPR001623">
    <property type="entry name" value="DnaJ_domain"/>
</dbReference>
<dbReference type="AlphaFoldDB" id="A0AA88RSG5"/>
<reference evidence="2" key="1">
    <citation type="submission" date="2022-12" db="EMBL/GenBank/DDBJ databases">
        <title>Draft genome assemblies for two species of Escallonia (Escalloniales).</title>
        <authorList>
            <person name="Chanderbali A."/>
            <person name="Dervinis C."/>
            <person name="Anghel I."/>
            <person name="Soltis D."/>
            <person name="Soltis P."/>
            <person name="Zapata F."/>
        </authorList>
    </citation>
    <scope>NUCLEOTIDE SEQUENCE</scope>
    <source>
        <strain evidence="2">UCBG92.1500</strain>
        <tissue evidence="2">Leaf</tissue>
    </source>
</reference>
<keyword evidence="3" id="KW-1185">Reference proteome</keyword>
<accession>A0AA88RSG5</accession>
<evidence type="ECO:0000313" key="3">
    <source>
        <dbReference type="Proteomes" id="UP001187471"/>
    </source>
</evidence>